<keyword evidence="3" id="KW-1185">Reference proteome</keyword>
<feature type="compositionally biased region" description="Basic residues" evidence="1">
    <location>
        <begin position="70"/>
        <end position="80"/>
    </location>
</feature>
<dbReference type="SMART" id="SM00384">
    <property type="entry name" value="AT_hook"/>
    <property type="match status" value="2"/>
</dbReference>
<accession>A0AAV8UPH4</accession>
<dbReference type="EMBL" id="JAMWBK010000006">
    <property type="protein sequence ID" value="KAJ8904460.1"/>
    <property type="molecule type" value="Genomic_DNA"/>
</dbReference>
<evidence type="ECO:0000313" key="2">
    <source>
        <dbReference type="EMBL" id="KAJ8904460.1"/>
    </source>
</evidence>
<dbReference type="Proteomes" id="UP001157974">
    <property type="component" value="Unassembled WGS sequence"/>
</dbReference>
<feature type="region of interest" description="Disordered" evidence="1">
    <location>
        <begin position="368"/>
        <end position="392"/>
    </location>
</feature>
<evidence type="ECO:0008006" key="4">
    <source>
        <dbReference type="Google" id="ProtNLM"/>
    </source>
</evidence>
<name>A0AAV8UPH4_9RHOD</name>
<protein>
    <recommendedName>
        <fullName evidence="4">Ribosome biogenesis protein NOP53</fullName>
    </recommendedName>
</protein>
<feature type="region of interest" description="Disordered" evidence="1">
    <location>
        <begin position="1"/>
        <end position="338"/>
    </location>
</feature>
<feature type="compositionally biased region" description="Basic and acidic residues" evidence="1">
    <location>
        <begin position="258"/>
        <end position="291"/>
    </location>
</feature>
<dbReference type="AlphaFoldDB" id="A0AAV8UPH4"/>
<feature type="compositionally biased region" description="Basic and acidic residues" evidence="1">
    <location>
        <begin position="306"/>
        <end position="319"/>
    </location>
</feature>
<feature type="compositionally biased region" description="Basic and acidic residues" evidence="1">
    <location>
        <begin position="210"/>
        <end position="219"/>
    </location>
</feature>
<gene>
    <name evidence="2" type="ORF">NDN08_000977</name>
</gene>
<feature type="compositionally biased region" description="Basic and acidic residues" evidence="1">
    <location>
        <begin position="47"/>
        <end position="62"/>
    </location>
</feature>
<organism evidence="2 3">
    <name type="scientific">Rhodosorus marinus</name>
    <dbReference type="NCBI Taxonomy" id="101924"/>
    <lineage>
        <taxon>Eukaryota</taxon>
        <taxon>Rhodophyta</taxon>
        <taxon>Stylonematophyceae</taxon>
        <taxon>Stylonematales</taxon>
        <taxon>Stylonemataceae</taxon>
        <taxon>Rhodosorus</taxon>
    </lineage>
</organism>
<comment type="caution">
    <text evidence="2">The sequence shown here is derived from an EMBL/GenBank/DDBJ whole genome shotgun (WGS) entry which is preliminary data.</text>
</comment>
<evidence type="ECO:0000313" key="3">
    <source>
        <dbReference type="Proteomes" id="UP001157974"/>
    </source>
</evidence>
<proteinExistence type="predicted"/>
<dbReference type="InterPro" id="IPR017956">
    <property type="entry name" value="AT_hook_DNA-bd_motif"/>
</dbReference>
<reference evidence="2 3" key="1">
    <citation type="journal article" date="2023" name="Nat. Commun.">
        <title>Origin of minicircular mitochondrial genomes in red algae.</title>
        <authorList>
            <person name="Lee Y."/>
            <person name="Cho C.H."/>
            <person name="Lee Y.M."/>
            <person name="Park S.I."/>
            <person name="Yang J.H."/>
            <person name="West J.A."/>
            <person name="Bhattacharya D."/>
            <person name="Yoon H.S."/>
        </authorList>
    </citation>
    <scope>NUCLEOTIDE SEQUENCE [LARGE SCALE GENOMIC DNA]</scope>
    <source>
        <strain evidence="2 3">CCMP1338</strain>
        <tissue evidence="2">Whole cell</tissue>
    </source>
</reference>
<dbReference type="GO" id="GO:0003677">
    <property type="term" value="F:DNA binding"/>
    <property type="evidence" value="ECO:0007669"/>
    <property type="project" value="InterPro"/>
</dbReference>
<evidence type="ECO:0000256" key="1">
    <source>
        <dbReference type="SAM" id="MobiDB-lite"/>
    </source>
</evidence>
<dbReference type="PRINTS" id="PR00929">
    <property type="entry name" value="ATHOOK"/>
</dbReference>
<sequence length="392" mass="43341">MVSTRRTRHSGDASVQDASPKDRVSTKRTPRRPSALSEGLEVEEALAEPHELHGSKEEELLKETGSTPTSKKKGQSKRRKSWEQLQADGDDGKVGESPMGAEREGLEIDVNNAADEKTPRKRGRPRKKRDEPEVAPTPTPRKRGRPRKQPVAQQPEDGRAGSFEKAPNRADSGIEKTFRNDGDALTKKAGPPTTQGEQADSGGKLEEEDARLSRGKEDEIAGDQAQQMNAEQSEEGSGSEGGDEAPEEISIGAGKQQAQEDLRQEKLAALEMRSKRGRKFKENKDEKEALKSESLPQELLKRVKAKRDEREQRKADLAKKNLNRKVTERASPLAPASVKKDGFTVSVLSSPSVTPSVQSSTALRFLQEKVRGKRHDRVPASTSKRQPQWAMW</sequence>
<feature type="compositionally biased region" description="Basic and acidic residues" evidence="1">
    <location>
        <begin position="166"/>
        <end position="186"/>
    </location>
</feature>